<accession>A0A4P7LHB4</accession>
<organism evidence="1 2">
    <name type="scientific">Cupriavidus oxalaticus</name>
    <dbReference type="NCBI Taxonomy" id="96344"/>
    <lineage>
        <taxon>Bacteria</taxon>
        <taxon>Pseudomonadati</taxon>
        <taxon>Pseudomonadota</taxon>
        <taxon>Betaproteobacteria</taxon>
        <taxon>Burkholderiales</taxon>
        <taxon>Burkholderiaceae</taxon>
        <taxon>Cupriavidus</taxon>
    </lineage>
</organism>
<gene>
    <name evidence="1" type="ORF">E0W60_31485</name>
</gene>
<name>A0A4P7LHB4_9BURK</name>
<dbReference type="EMBL" id="CP038636">
    <property type="protein sequence ID" value="QBY55536.1"/>
    <property type="molecule type" value="Genomic_DNA"/>
</dbReference>
<dbReference type="KEGG" id="cox:E0W60_31485"/>
<sequence length="691" mass="75638">MADSIEQELIQNSRIFYENYLPGAVTRLRNQSLAQVVGVGYKEDALEGLDRNQLIDAVRKFLLDWKSNGGSVDALLEEAAERNDFRVQAPSEIYVTPFPLVLRCIKCGALENHDKPKRAQELVLASAQGRTTGSGGNMRIRCIRRSCNGLMHQVPYVLVHRCGHMTAMTVPPTARGYMALGLRANTGMYRQNMFFDMNTDENVAGATADLCMTCSVSSANSGKNAPPLQKGTPVGGGDAFFPQVLQFVALSKVPGELISSVQSELAQFGDGAALIGRAKDLAEGVAHGLLGSIDSLALQSQLMQILEVGSATPEELAQIQAERKKLEQDISKLEALIATGTDLGSILDISKEKLSKLISKSGASEGTFLSVRQLIDRDDVLLNLIRQRRTMEAVLLRHDVGREGIQQSIDATIDRIIKASRAQDWQDVQDTFGVQDIAHIPDLKVVLSAVGFTREKREPERNPDEVSVKLNPFEDRVRSSAKGKSVLYALSAQTEALWIRLDPLKILNWCAQSAGWETPPPEALASRAAAHAYLLQNSPILTQPPGQAAELTKTLGSQMASPFHLLHTISHSLMLTARRHSGYDSQTLTEYLLPMDLSLLIYVTSVQNYTAGGLLTLFQHYLRRWFEDASLHAYNCAFDPICSDVGSACPGCIQISRGCETFNAGVSRSYLHGGFADKGQALWIPKGFWQA</sequence>
<evidence type="ECO:0000313" key="2">
    <source>
        <dbReference type="Proteomes" id="UP000295294"/>
    </source>
</evidence>
<dbReference type="RefSeq" id="WP_135706776.1">
    <property type="nucleotide sequence ID" value="NZ_CP038636.1"/>
</dbReference>
<dbReference type="OrthoDB" id="9134227at2"/>
<geneLocation type="plasmid" evidence="1">
    <name>unnamed1</name>
</geneLocation>
<evidence type="ECO:0008006" key="3">
    <source>
        <dbReference type="Google" id="ProtNLM"/>
    </source>
</evidence>
<evidence type="ECO:0000313" key="1">
    <source>
        <dbReference type="EMBL" id="QBY55536.1"/>
    </source>
</evidence>
<dbReference type="AlphaFoldDB" id="A0A4P7LHB4"/>
<reference evidence="1 2" key="1">
    <citation type="submission" date="2019-03" db="EMBL/GenBank/DDBJ databases">
        <title>Efficiently degradation of phenoxyalkanoic acid herbicides by Cupriavidus oxalaticus strain X32.</title>
        <authorList>
            <person name="Sheng X."/>
        </authorList>
    </citation>
    <scope>NUCLEOTIDE SEQUENCE [LARGE SCALE GENOMIC DNA]</scope>
    <source>
        <strain evidence="1 2">X32</strain>
        <plasmid evidence="1 2">unnamed1</plasmid>
    </source>
</reference>
<proteinExistence type="predicted"/>
<keyword evidence="1" id="KW-0614">Plasmid</keyword>
<dbReference type="Proteomes" id="UP000295294">
    <property type="component" value="Plasmid unnamed1"/>
</dbReference>
<protein>
    <recommendedName>
        <fullName evidence="3">DUF1998 domain-containing protein</fullName>
    </recommendedName>
</protein>